<organism evidence="1 2">
    <name type="scientific">Symbiodinium natans</name>
    <dbReference type="NCBI Taxonomy" id="878477"/>
    <lineage>
        <taxon>Eukaryota</taxon>
        <taxon>Sar</taxon>
        <taxon>Alveolata</taxon>
        <taxon>Dinophyceae</taxon>
        <taxon>Suessiales</taxon>
        <taxon>Symbiodiniaceae</taxon>
        <taxon>Symbiodinium</taxon>
    </lineage>
</organism>
<dbReference type="GO" id="GO:0005506">
    <property type="term" value="F:iron ion binding"/>
    <property type="evidence" value="ECO:0007669"/>
    <property type="project" value="InterPro"/>
</dbReference>
<accession>A0A812RA85</accession>
<dbReference type="Proteomes" id="UP000604046">
    <property type="component" value="Unassembled WGS sequence"/>
</dbReference>
<dbReference type="OrthoDB" id="1470350at2759"/>
<reference evidence="1" key="1">
    <citation type="submission" date="2021-02" db="EMBL/GenBank/DDBJ databases">
        <authorList>
            <person name="Dougan E. K."/>
            <person name="Rhodes N."/>
            <person name="Thang M."/>
            <person name="Chan C."/>
        </authorList>
    </citation>
    <scope>NUCLEOTIDE SEQUENCE</scope>
</reference>
<proteinExistence type="predicted"/>
<dbReference type="Gene3D" id="1.10.630.10">
    <property type="entry name" value="Cytochrome P450"/>
    <property type="match status" value="1"/>
</dbReference>
<dbReference type="EMBL" id="CAJNDS010002321">
    <property type="protein sequence ID" value="CAE7430517.1"/>
    <property type="molecule type" value="Genomic_DNA"/>
</dbReference>
<sequence>MPLCGIFTALLSWRAHVAQTLSLSLSVACAVWLFVTGLCEVRSHHLDFNSFLHRRFAGQRFVEVRGEPGCFVAFSYATCKEVMNDHLCFSSNPFPDDRLVALNTMAKADHSRVLRYVHKHYTQDEVQSIEDQIRKVVAMHTEELSAGQVDVVRWAKRIHMSSTLIRLGLDLASYGSNALDEVIELNDAMVALVAPLGGVGPKYASLPWHWWVWVLIGLVRSFLPVLSMALNLGIVDLVFFRPWACRRGSEL</sequence>
<keyword evidence="2" id="KW-1185">Reference proteome</keyword>
<dbReference type="InterPro" id="IPR036396">
    <property type="entry name" value="Cyt_P450_sf"/>
</dbReference>
<protein>
    <submittedName>
        <fullName evidence="1">Cyp144 protein</fullName>
    </submittedName>
</protein>
<name>A0A812RA85_9DINO</name>
<dbReference type="GO" id="GO:0020037">
    <property type="term" value="F:heme binding"/>
    <property type="evidence" value="ECO:0007669"/>
    <property type="project" value="InterPro"/>
</dbReference>
<dbReference type="AlphaFoldDB" id="A0A812RA85"/>
<dbReference type="GO" id="GO:0004497">
    <property type="term" value="F:monooxygenase activity"/>
    <property type="evidence" value="ECO:0007669"/>
    <property type="project" value="InterPro"/>
</dbReference>
<comment type="caution">
    <text evidence="1">The sequence shown here is derived from an EMBL/GenBank/DDBJ whole genome shotgun (WGS) entry which is preliminary data.</text>
</comment>
<dbReference type="SUPFAM" id="SSF48264">
    <property type="entry name" value="Cytochrome P450"/>
    <property type="match status" value="1"/>
</dbReference>
<evidence type="ECO:0000313" key="2">
    <source>
        <dbReference type="Proteomes" id="UP000604046"/>
    </source>
</evidence>
<dbReference type="GO" id="GO:0016705">
    <property type="term" value="F:oxidoreductase activity, acting on paired donors, with incorporation or reduction of molecular oxygen"/>
    <property type="evidence" value="ECO:0007669"/>
    <property type="project" value="InterPro"/>
</dbReference>
<evidence type="ECO:0000313" key="1">
    <source>
        <dbReference type="EMBL" id="CAE7430517.1"/>
    </source>
</evidence>
<gene>
    <name evidence="1" type="primary">cyp144</name>
    <name evidence="1" type="ORF">SNAT2548_LOCUS23399</name>
</gene>